<evidence type="ECO:0000256" key="3">
    <source>
        <dbReference type="ARBA" id="ARBA00022519"/>
    </source>
</evidence>
<feature type="transmembrane region" description="Helical" evidence="7">
    <location>
        <begin position="183"/>
        <end position="204"/>
    </location>
</feature>
<accession>A0A1M4Z2H6</accession>
<dbReference type="PIRSF" id="PIRSF006066">
    <property type="entry name" value="HI0050"/>
    <property type="match status" value="1"/>
</dbReference>
<evidence type="ECO:0000313" key="9">
    <source>
        <dbReference type="EMBL" id="SHF12273.1"/>
    </source>
</evidence>
<dbReference type="GO" id="GO:0022857">
    <property type="term" value="F:transmembrane transporter activity"/>
    <property type="evidence" value="ECO:0007669"/>
    <property type="project" value="TreeGrafter"/>
</dbReference>
<comment type="subcellular location">
    <subcellularLocation>
        <location evidence="1">Cell inner membrane</location>
        <topology evidence="1">Multi-pass membrane protein</topology>
    </subcellularLocation>
</comment>
<organism evidence="9 10">
    <name type="scientific">Desulfacinum infernum DSM 9756</name>
    <dbReference type="NCBI Taxonomy" id="1121391"/>
    <lineage>
        <taxon>Bacteria</taxon>
        <taxon>Pseudomonadati</taxon>
        <taxon>Thermodesulfobacteriota</taxon>
        <taxon>Syntrophobacteria</taxon>
        <taxon>Syntrophobacterales</taxon>
        <taxon>Syntrophobacteraceae</taxon>
        <taxon>Desulfacinum</taxon>
    </lineage>
</organism>
<sequence>MISDPLILSVAVLAVMFFFLLSGLWIGFSLMAAAIAGMLLCDLNLPPTLSIWTKIGNILVNSMWNSVNSWSLTALPLFILMGELLYRTAISDKLFNGLVPWLNRIPGKLLHINVFACSLFAAVSGSSAATTATVGKITLNELSKRGYDEKLALGSLAGAGTLGFLIPPSLIMIIYGILSDTSIGQLFIGGVFPGLLLAGTYSLYIMFRALTDPKAVPAVQDRFTWADRLKSIQDLVPVFALIAVVLGGIYLGLTTPTEAAAIGVLGALILGLLFRSLTFEVFKDALFNAVRTSTMITFIIVGAAFLSQVVGFLGITTAISRYIASLDLSPYLLIFVLGLFYLILGMLLDGISMVVMTLPIVLPIVIAAGFSPLWFGIFLVFMVELSQITPPVGFSIFVLQSMSDKDVGFILRATFPFFLIMILVVVIVTLFPEIALYLPRKMVG</sequence>
<dbReference type="PANTHER" id="PTHR33362:SF5">
    <property type="entry name" value="C4-DICARBOXYLATE TRAP TRANSPORTER LARGE PERMEASE PROTEIN DCTM"/>
    <property type="match status" value="1"/>
</dbReference>
<dbReference type="PANTHER" id="PTHR33362">
    <property type="entry name" value="SIALIC ACID TRAP TRANSPORTER PERMEASE PROTEIN SIAT-RELATED"/>
    <property type="match status" value="1"/>
</dbReference>
<evidence type="ECO:0000256" key="6">
    <source>
        <dbReference type="ARBA" id="ARBA00023136"/>
    </source>
</evidence>
<feature type="transmembrane region" description="Helical" evidence="7">
    <location>
        <begin position="151"/>
        <end position="177"/>
    </location>
</feature>
<keyword evidence="6 7" id="KW-0472">Membrane</keyword>
<dbReference type="GO" id="GO:0005886">
    <property type="term" value="C:plasma membrane"/>
    <property type="evidence" value="ECO:0007669"/>
    <property type="project" value="UniProtKB-SubCell"/>
</dbReference>
<evidence type="ECO:0000313" key="10">
    <source>
        <dbReference type="Proteomes" id="UP000184076"/>
    </source>
</evidence>
<dbReference type="EMBL" id="FQVB01000011">
    <property type="protein sequence ID" value="SHF12273.1"/>
    <property type="molecule type" value="Genomic_DNA"/>
</dbReference>
<feature type="transmembrane region" description="Helical" evidence="7">
    <location>
        <begin position="360"/>
        <end position="383"/>
    </location>
</feature>
<feature type="transmembrane region" description="Helical" evidence="7">
    <location>
        <begin position="7"/>
        <end position="40"/>
    </location>
</feature>
<keyword evidence="5 7" id="KW-1133">Transmembrane helix</keyword>
<dbReference type="Pfam" id="PF06808">
    <property type="entry name" value="DctM"/>
    <property type="match status" value="1"/>
</dbReference>
<dbReference type="AlphaFoldDB" id="A0A1M4Z2H6"/>
<keyword evidence="3" id="KW-0997">Cell inner membrane</keyword>
<protein>
    <submittedName>
        <fullName evidence="9">TRAP transporter, DctM subunit</fullName>
    </submittedName>
</protein>
<proteinExistence type="predicted"/>
<reference evidence="10" key="1">
    <citation type="submission" date="2016-11" db="EMBL/GenBank/DDBJ databases">
        <authorList>
            <person name="Varghese N."/>
            <person name="Submissions S."/>
        </authorList>
    </citation>
    <scope>NUCLEOTIDE SEQUENCE [LARGE SCALE GENOMIC DNA]</scope>
    <source>
        <strain evidence="10">DSM 9756</strain>
    </source>
</reference>
<evidence type="ECO:0000259" key="8">
    <source>
        <dbReference type="Pfam" id="PF06808"/>
    </source>
</evidence>
<feature type="transmembrane region" description="Helical" evidence="7">
    <location>
        <begin position="298"/>
        <end position="324"/>
    </location>
</feature>
<dbReference type="OrthoDB" id="9785600at2"/>
<evidence type="ECO:0000256" key="4">
    <source>
        <dbReference type="ARBA" id="ARBA00022692"/>
    </source>
</evidence>
<gene>
    <name evidence="9" type="ORF">SAMN02745206_01384</name>
</gene>
<feature type="transmembrane region" description="Helical" evidence="7">
    <location>
        <begin position="415"/>
        <end position="438"/>
    </location>
</feature>
<dbReference type="InterPro" id="IPR010656">
    <property type="entry name" value="DctM"/>
</dbReference>
<dbReference type="RefSeq" id="WP_073038255.1">
    <property type="nucleotide sequence ID" value="NZ_FQVB01000011.1"/>
</dbReference>
<feature type="transmembrane region" description="Helical" evidence="7">
    <location>
        <begin position="67"/>
        <end position="86"/>
    </location>
</feature>
<keyword evidence="10" id="KW-1185">Reference proteome</keyword>
<dbReference type="Proteomes" id="UP000184076">
    <property type="component" value="Unassembled WGS sequence"/>
</dbReference>
<feature type="transmembrane region" description="Helical" evidence="7">
    <location>
        <begin position="330"/>
        <end position="348"/>
    </location>
</feature>
<evidence type="ECO:0000256" key="1">
    <source>
        <dbReference type="ARBA" id="ARBA00004429"/>
    </source>
</evidence>
<feature type="domain" description="TRAP C4-dicarboxylate transport system permease DctM subunit" evidence="8">
    <location>
        <begin position="13"/>
        <end position="434"/>
    </location>
</feature>
<dbReference type="STRING" id="1121391.SAMN02745206_01384"/>
<evidence type="ECO:0000256" key="2">
    <source>
        <dbReference type="ARBA" id="ARBA00022475"/>
    </source>
</evidence>
<dbReference type="NCBIfam" id="TIGR00786">
    <property type="entry name" value="dctM"/>
    <property type="match status" value="1"/>
</dbReference>
<name>A0A1M4Z2H6_9BACT</name>
<evidence type="ECO:0000256" key="5">
    <source>
        <dbReference type="ARBA" id="ARBA00022989"/>
    </source>
</evidence>
<dbReference type="InterPro" id="IPR004681">
    <property type="entry name" value="TRAP_DctM"/>
</dbReference>
<keyword evidence="2" id="KW-1003">Cell membrane</keyword>
<feature type="transmembrane region" description="Helical" evidence="7">
    <location>
        <begin position="259"/>
        <end position="277"/>
    </location>
</feature>
<feature type="transmembrane region" description="Helical" evidence="7">
    <location>
        <begin position="235"/>
        <end position="253"/>
    </location>
</feature>
<keyword evidence="4 7" id="KW-0812">Transmembrane</keyword>
<evidence type="ECO:0000256" key="7">
    <source>
        <dbReference type="SAM" id="Phobius"/>
    </source>
</evidence>